<feature type="transmembrane region" description="Helical" evidence="7">
    <location>
        <begin position="297"/>
        <end position="316"/>
    </location>
</feature>
<feature type="compositionally biased region" description="Low complexity" evidence="6">
    <location>
        <begin position="534"/>
        <end position="546"/>
    </location>
</feature>
<organism evidence="9">
    <name type="scientific">Aureococcus anophagefferens</name>
    <name type="common">Harmful bloom alga</name>
    <dbReference type="NCBI Taxonomy" id="44056"/>
    <lineage>
        <taxon>Eukaryota</taxon>
        <taxon>Sar</taxon>
        <taxon>Stramenopiles</taxon>
        <taxon>Ochrophyta</taxon>
        <taxon>Pelagophyceae</taxon>
        <taxon>Pelagomonadales</taxon>
        <taxon>Pelagomonadaceae</taxon>
        <taxon>Aureococcus</taxon>
    </lineage>
</organism>
<dbReference type="KEGG" id="aaf:AURANDRAFT_53582"/>
<dbReference type="PANTHER" id="PTHR13317">
    <property type="entry name" value="TRANSMEMBRANE ANTERIOR POSTERIOR TRANSFORMATION PROTEIN 1 HOMOLOG"/>
    <property type="match status" value="1"/>
</dbReference>
<evidence type="ECO:0000256" key="1">
    <source>
        <dbReference type="ARBA" id="ARBA00004141"/>
    </source>
</evidence>
<evidence type="ECO:0000256" key="7">
    <source>
        <dbReference type="SAM" id="Phobius"/>
    </source>
</evidence>
<feature type="compositionally biased region" description="Low complexity" evidence="6">
    <location>
        <begin position="571"/>
        <end position="580"/>
    </location>
</feature>
<dbReference type="InParanoid" id="F0Y8H1"/>
<gene>
    <name evidence="8" type="ORF">AURANDRAFT_53582</name>
</gene>
<evidence type="ECO:0000256" key="5">
    <source>
        <dbReference type="ARBA" id="ARBA00023136"/>
    </source>
</evidence>
<keyword evidence="4 7" id="KW-1133">Transmembrane helix</keyword>
<comment type="subcellular location">
    <subcellularLocation>
        <location evidence="1">Membrane</location>
        <topology evidence="1">Multi-pass membrane protein</topology>
    </subcellularLocation>
</comment>
<keyword evidence="9" id="KW-1185">Reference proteome</keyword>
<name>F0Y8H1_AURAN</name>
<evidence type="ECO:0000256" key="6">
    <source>
        <dbReference type="SAM" id="MobiDB-lite"/>
    </source>
</evidence>
<dbReference type="OrthoDB" id="29023at2759"/>
<evidence type="ECO:0000256" key="2">
    <source>
        <dbReference type="ARBA" id="ARBA00008803"/>
    </source>
</evidence>
<sequence>MLHRGTSAPSFVDYDVASPGALDATPSAVSRPPPVLTSADGASPRSGGRRLSRERCQPSRSLSPGDRRSRSPRALVAAAYGGKSKELEFDGGFRVSSPTGGRSSPARSPSGGRRDAPAGAWHGLLAFAKTEAFGERHSAGLDDSVPEAIDNFLAVPAKFERFVAFGVLACLDTFLYTVTFLPLRAGIAAGWLALEAWRRATSQRAARPSYAITAFDGFSRARAYDLARFLTILLVNYVLKQVPLSRAYHWIRGQNTIKLYVIVGIMEVFDRLLCAFSQDALDSFYLTTRHATEWRRVLLFFGLVNVVVVSHSLLLYTHLTTLNVVVNASEDSALVALLVSNNFSEIKSAVFKKYNATNLFDIACSDVCERFKLLLFLCLLTLLSWSQVAGDAEERSSGLRVVAAQSAVVFGFEVVADWLKHAFVAKFNRLDASVFDAYAARLARDVVTGRSQGGLALDHTHAVTRRLGFAVLPLACVSLRYLSLASNWLRLSLDLGTAELAVILAGFAVLLFQLKLLSSICLAGLACGYGDAAAQPAAPRPNRARPSNSFDAEGLPGSPKPRPGTPPAAPPRGADAATRAPRPKPPRVDAAPRKATFAEPPAPAKGKGKRGKRR</sequence>
<dbReference type="eggNOG" id="KOG2490">
    <property type="taxonomic scope" value="Eukaryota"/>
</dbReference>
<feature type="region of interest" description="Disordered" evidence="6">
    <location>
        <begin position="1"/>
        <end position="73"/>
    </location>
</feature>
<dbReference type="AlphaFoldDB" id="F0Y8H1"/>
<evidence type="ECO:0000256" key="3">
    <source>
        <dbReference type="ARBA" id="ARBA00022692"/>
    </source>
</evidence>
<dbReference type="EMBL" id="GL833127">
    <property type="protein sequence ID" value="EGB08604.1"/>
    <property type="molecule type" value="Genomic_DNA"/>
</dbReference>
<keyword evidence="3 7" id="KW-0812">Transmembrane</keyword>
<evidence type="ECO:0000256" key="4">
    <source>
        <dbReference type="ARBA" id="ARBA00022989"/>
    </source>
</evidence>
<protein>
    <submittedName>
        <fullName evidence="8">Uncharacterized protein</fullName>
    </submittedName>
</protein>
<feature type="compositionally biased region" description="Low complexity" evidence="6">
    <location>
        <begin position="96"/>
        <end position="111"/>
    </location>
</feature>
<keyword evidence="5 7" id="KW-0472">Membrane</keyword>
<dbReference type="GeneID" id="20222315"/>
<reference evidence="8 9" key="1">
    <citation type="journal article" date="2011" name="Proc. Natl. Acad. Sci. U.S.A.">
        <title>Niche of harmful alga Aureococcus anophagefferens revealed through ecogenomics.</title>
        <authorList>
            <person name="Gobler C.J."/>
            <person name="Berry D.L."/>
            <person name="Dyhrman S.T."/>
            <person name="Wilhelm S.W."/>
            <person name="Salamov A."/>
            <person name="Lobanov A.V."/>
            <person name="Zhang Y."/>
            <person name="Collier J.L."/>
            <person name="Wurch L.L."/>
            <person name="Kustka A.B."/>
            <person name="Dill B.D."/>
            <person name="Shah M."/>
            <person name="VerBerkmoes N.C."/>
            <person name="Kuo A."/>
            <person name="Terry A."/>
            <person name="Pangilinan J."/>
            <person name="Lindquist E.A."/>
            <person name="Lucas S."/>
            <person name="Paulsen I.T."/>
            <person name="Hattenrath-Lehmann T.K."/>
            <person name="Talmage S.C."/>
            <person name="Walker E.A."/>
            <person name="Koch F."/>
            <person name="Burson A.M."/>
            <person name="Marcoval M.A."/>
            <person name="Tang Y.Z."/>
            <person name="Lecleir G.R."/>
            <person name="Coyne K.J."/>
            <person name="Berg G.M."/>
            <person name="Bertrand E.M."/>
            <person name="Saito M.A."/>
            <person name="Gladyshev V.N."/>
            <person name="Grigoriev I.V."/>
        </authorList>
    </citation>
    <scope>NUCLEOTIDE SEQUENCE [LARGE SCALE GENOMIC DNA]</scope>
    <source>
        <strain evidence="9">CCMP 1984</strain>
    </source>
</reference>
<dbReference type="Pfam" id="PF05346">
    <property type="entry name" value="DUF747"/>
    <property type="match status" value="1"/>
</dbReference>
<feature type="compositionally biased region" description="Pro residues" evidence="6">
    <location>
        <begin position="558"/>
        <end position="570"/>
    </location>
</feature>
<dbReference type="Proteomes" id="UP000002729">
    <property type="component" value="Unassembled WGS sequence"/>
</dbReference>
<feature type="region of interest" description="Disordered" evidence="6">
    <location>
        <begin position="534"/>
        <end position="614"/>
    </location>
</feature>
<evidence type="ECO:0000313" key="8">
    <source>
        <dbReference type="EMBL" id="EGB08604.1"/>
    </source>
</evidence>
<feature type="transmembrane region" description="Helical" evidence="7">
    <location>
        <begin position="174"/>
        <end position="194"/>
    </location>
</feature>
<evidence type="ECO:0000313" key="9">
    <source>
        <dbReference type="Proteomes" id="UP000002729"/>
    </source>
</evidence>
<dbReference type="InterPro" id="IPR008010">
    <property type="entry name" value="Tatp1"/>
</dbReference>
<dbReference type="PANTHER" id="PTHR13317:SF4">
    <property type="entry name" value="TRANSMEMBRANE ANTERIOR POSTERIOR TRANSFORMATION PROTEIN 1 HOMOLOG"/>
    <property type="match status" value="1"/>
</dbReference>
<dbReference type="OMA" id="HATEWRR"/>
<accession>F0Y8H1</accession>
<comment type="similarity">
    <text evidence="2">Belongs to the TAPT1 family.</text>
</comment>
<proteinExistence type="inferred from homology"/>
<dbReference type="GO" id="GO:0005789">
    <property type="term" value="C:endoplasmic reticulum membrane"/>
    <property type="evidence" value="ECO:0007669"/>
    <property type="project" value="TreeGrafter"/>
</dbReference>
<dbReference type="RefSeq" id="XP_009036605.1">
    <property type="nucleotide sequence ID" value="XM_009038357.1"/>
</dbReference>
<feature type="region of interest" description="Disordered" evidence="6">
    <location>
        <begin position="89"/>
        <end position="116"/>
    </location>
</feature>